<dbReference type="PROSITE" id="PS51257">
    <property type="entry name" value="PROKAR_LIPOPROTEIN"/>
    <property type="match status" value="1"/>
</dbReference>
<keyword evidence="2" id="KW-1185">Reference proteome</keyword>
<name>A0ABS4RG46_9BACI</name>
<dbReference type="RefSeq" id="WP_066395706.1">
    <property type="nucleotide sequence ID" value="NZ_JAGIKZ010000005.1"/>
</dbReference>
<accession>A0ABS4RG46</accession>
<protein>
    <recommendedName>
        <fullName evidence="3">Lipoprotein</fullName>
    </recommendedName>
</protein>
<evidence type="ECO:0000313" key="1">
    <source>
        <dbReference type="EMBL" id="MBP2240767.1"/>
    </source>
</evidence>
<evidence type="ECO:0008006" key="3">
    <source>
        <dbReference type="Google" id="ProtNLM"/>
    </source>
</evidence>
<sequence length="176" mass="20543">MKQTWPIILILFLLLTACRAVPINKVIEEEIPFNVKEVIHKEKVRDGVILLYTTRQKNEKKEEFDAVTVAYLKGNEKDGWENAGHNHWEFGEDERLTVFKNVFYDYDSRGGLENRIPVIYGQIEKSDISLIEVVGKEELKRARIIERESGRYFLKVGEYEFARGVSTNVSNEVYLE</sequence>
<dbReference type="EMBL" id="JAGIKZ010000005">
    <property type="protein sequence ID" value="MBP2240767.1"/>
    <property type="molecule type" value="Genomic_DNA"/>
</dbReference>
<proteinExistence type="predicted"/>
<evidence type="ECO:0000313" key="2">
    <source>
        <dbReference type="Proteomes" id="UP001519293"/>
    </source>
</evidence>
<organism evidence="1 2">
    <name type="scientific">Cytobacillus eiseniae</name>
    <dbReference type="NCBI Taxonomy" id="762947"/>
    <lineage>
        <taxon>Bacteria</taxon>
        <taxon>Bacillati</taxon>
        <taxon>Bacillota</taxon>
        <taxon>Bacilli</taxon>
        <taxon>Bacillales</taxon>
        <taxon>Bacillaceae</taxon>
        <taxon>Cytobacillus</taxon>
    </lineage>
</organism>
<dbReference type="Proteomes" id="UP001519293">
    <property type="component" value="Unassembled WGS sequence"/>
</dbReference>
<reference evidence="1 2" key="1">
    <citation type="submission" date="2021-03" db="EMBL/GenBank/DDBJ databases">
        <title>Genomic Encyclopedia of Type Strains, Phase IV (KMG-IV): sequencing the most valuable type-strain genomes for metagenomic binning, comparative biology and taxonomic classification.</title>
        <authorList>
            <person name="Goeker M."/>
        </authorList>
    </citation>
    <scope>NUCLEOTIDE SEQUENCE [LARGE SCALE GENOMIC DNA]</scope>
    <source>
        <strain evidence="1 2">DSM 26675</strain>
    </source>
</reference>
<gene>
    <name evidence="1" type="ORF">J2Z40_001326</name>
</gene>
<comment type="caution">
    <text evidence="1">The sequence shown here is derived from an EMBL/GenBank/DDBJ whole genome shotgun (WGS) entry which is preliminary data.</text>
</comment>